<gene>
    <name evidence="10" type="ORF">DX908_04770</name>
</gene>
<dbReference type="SMART" id="SM00954">
    <property type="entry name" value="RelA_SpoT"/>
    <property type="match status" value="1"/>
</dbReference>
<dbReference type="PROSITE" id="PS51880">
    <property type="entry name" value="TGS"/>
    <property type="match status" value="1"/>
</dbReference>
<evidence type="ECO:0000256" key="2">
    <source>
        <dbReference type="ARBA" id="ARBA00014315"/>
    </source>
</evidence>
<evidence type="ECO:0000256" key="7">
    <source>
        <dbReference type="SAM" id="MobiDB-lite"/>
    </source>
</evidence>
<dbReference type="InterPro" id="IPR033655">
    <property type="entry name" value="TGS_RelA/SpoT"/>
</dbReference>
<feature type="domain" description="TGS" evidence="9">
    <location>
        <begin position="463"/>
        <end position="528"/>
    </location>
</feature>
<dbReference type="EMBL" id="QUQO01000001">
    <property type="protein sequence ID" value="RFB04649.1"/>
    <property type="molecule type" value="Genomic_DNA"/>
</dbReference>
<dbReference type="EC" id="2.7.6.5" evidence="1"/>
<dbReference type="FunFam" id="3.10.20.30:FF:000002">
    <property type="entry name" value="GTP pyrophosphokinase (RelA/SpoT)"/>
    <property type="match status" value="1"/>
</dbReference>
<evidence type="ECO:0000256" key="6">
    <source>
        <dbReference type="RuleBase" id="RU003847"/>
    </source>
</evidence>
<evidence type="ECO:0000259" key="9">
    <source>
        <dbReference type="PROSITE" id="PS51880"/>
    </source>
</evidence>
<dbReference type="SUPFAM" id="SSF81271">
    <property type="entry name" value="TGS-like"/>
    <property type="match status" value="1"/>
</dbReference>
<dbReference type="SMART" id="SM00471">
    <property type="entry name" value="HDc"/>
    <property type="match status" value="1"/>
</dbReference>
<dbReference type="Pfam" id="PF19296">
    <property type="entry name" value="RelA_AH_RIS"/>
    <property type="match status" value="1"/>
</dbReference>
<dbReference type="GO" id="GO:0015969">
    <property type="term" value="P:guanosine tetraphosphate metabolic process"/>
    <property type="evidence" value="ECO:0007669"/>
    <property type="project" value="InterPro"/>
</dbReference>
<comment type="catalytic activity">
    <reaction evidence="5">
        <text>GTP + ATP = guanosine 3'-diphosphate 5'-triphosphate + AMP</text>
        <dbReference type="Rhea" id="RHEA:22088"/>
        <dbReference type="ChEBI" id="CHEBI:30616"/>
        <dbReference type="ChEBI" id="CHEBI:37565"/>
        <dbReference type="ChEBI" id="CHEBI:142410"/>
        <dbReference type="ChEBI" id="CHEBI:456215"/>
        <dbReference type="EC" id="2.7.6.5"/>
    </reaction>
</comment>
<dbReference type="InterPro" id="IPR004095">
    <property type="entry name" value="TGS"/>
</dbReference>
<dbReference type="GO" id="GO:0015949">
    <property type="term" value="P:nucleobase-containing small molecule interconversion"/>
    <property type="evidence" value="ECO:0007669"/>
    <property type="project" value="UniProtKB-ARBA"/>
</dbReference>
<feature type="domain" description="HD" evidence="8">
    <location>
        <begin position="112"/>
        <end position="211"/>
    </location>
</feature>
<comment type="similarity">
    <text evidence="6">Belongs to the relA/spoT family.</text>
</comment>
<dbReference type="InterPro" id="IPR003607">
    <property type="entry name" value="HD/PDEase_dom"/>
</dbReference>
<dbReference type="Gene3D" id="1.10.3210.10">
    <property type="entry name" value="Hypothetical protein af1432"/>
    <property type="match status" value="1"/>
</dbReference>
<dbReference type="InterPro" id="IPR045600">
    <property type="entry name" value="RelA/SpoT_AH_RIS"/>
</dbReference>
<dbReference type="Pfam" id="PF04607">
    <property type="entry name" value="RelA_SpoT"/>
    <property type="match status" value="1"/>
</dbReference>
<dbReference type="InterPro" id="IPR043519">
    <property type="entry name" value="NT_sf"/>
</dbReference>
<dbReference type="FunFam" id="1.10.3210.10:FF:000001">
    <property type="entry name" value="GTP pyrophosphokinase RelA"/>
    <property type="match status" value="1"/>
</dbReference>
<dbReference type="AlphaFoldDB" id="A0A371RGS3"/>
<dbReference type="Gene3D" id="3.10.20.30">
    <property type="match status" value="1"/>
</dbReference>
<dbReference type="GO" id="GO:0008893">
    <property type="term" value="F:guanosine-3',5'-bis(diphosphate) 3'-diphosphatase activity"/>
    <property type="evidence" value="ECO:0007669"/>
    <property type="project" value="TreeGrafter"/>
</dbReference>
<reference evidence="10 11" key="1">
    <citation type="submission" date="2018-08" db="EMBL/GenBank/DDBJ databases">
        <title>Parvularcula sp. SM1705, isolated from surface water of the South Sea China.</title>
        <authorList>
            <person name="Sun L."/>
        </authorList>
    </citation>
    <scope>NUCLEOTIDE SEQUENCE [LARGE SCALE GENOMIC DNA]</scope>
    <source>
        <strain evidence="10 11">SM1705</strain>
    </source>
</reference>
<dbReference type="CDD" id="cd01668">
    <property type="entry name" value="TGS_RSH"/>
    <property type="match status" value="1"/>
</dbReference>
<dbReference type="OrthoDB" id="9805041at2"/>
<dbReference type="RefSeq" id="WP_116391281.1">
    <property type="nucleotide sequence ID" value="NZ_QUQO01000001.1"/>
</dbReference>
<evidence type="ECO:0000256" key="4">
    <source>
        <dbReference type="ARBA" id="ARBA00032407"/>
    </source>
</evidence>
<evidence type="ECO:0000313" key="10">
    <source>
        <dbReference type="EMBL" id="RFB04649.1"/>
    </source>
</evidence>
<dbReference type="InterPro" id="IPR012675">
    <property type="entry name" value="Beta-grasp_dom_sf"/>
</dbReference>
<dbReference type="GO" id="GO:0008728">
    <property type="term" value="F:GTP diphosphokinase activity"/>
    <property type="evidence" value="ECO:0007669"/>
    <property type="project" value="UniProtKB-EC"/>
</dbReference>
<evidence type="ECO:0000256" key="1">
    <source>
        <dbReference type="ARBA" id="ARBA00013251"/>
    </source>
</evidence>
<dbReference type="CDD" id="cd05399">
    <property type="entry name" value="NT_Rel-Spo_like"/>
    <property type="match status" value="1"/>
</dbReference>
<dbReference type="Pfam" id="PF13291">
    <property type="entry name" value="ACT_4"/>
    <property type="match status" value="1"/>
</dbReference>
<dbReference type="InterPro" id="IPR012676">
    <property type="entry name" value="TGS-like"/>
</dbReference>
<dbReference type="CDD" id="cd00077">
    <property type="entry name" value="HDc"/>
    <property type="match status" value="1"/>
</dbReference>
<dbReference type="InParanoid" id="A0A371RGS3"/>
<dbReference type="Gene3D" id="3.30.460.10">
    <property type="entry name" value="Beta Polymerase, domain 2"/>
    <property type="match status" value="1"/>
</dbReference>
<dbReference type="PROSITE" id="PS51831">
    <property type="entry name" value="HD"/>
    <property type="match status" value="1"/>
</dbReference>
<keyword evidence="10" id="KW-0378">Hydrolase</keyword>
<dbReference type="Proteomes" id="UP000264589">
    <property type="component" value="Unassembled WGS sequence"/>
</dbReference>
<dbReference type="GO" id="GO:0005886">
    <property type="term" value="C:plasma membrane"/>
    <property type="evidence" value="ECO:0007669"/>
    <property type="project" value="TreeGrafter"/>
</dbReference>
<dbReference type="InterPro" id="IPR006674">
    <property type="entry name" value="HD_domain"/>
</dbReference>
<dbReference type="NCBIfam" id="TIGR00691">
    <property type="entry name" value="spoT_relA"/>
    <property type="match status" value="1"/>
</dbReference>
<dbReference type="SUPFAM" id="SSF109604">
    <property type="entry name" value="HD-domain/PDEase-like"/>
    <property type="match status" value="1"/>
</dbReference>
<dbReference type="InterPro" id="IPR004811">
    <property type="entry name" value="RelA/Spo_fam"/>
</dbReference>
<evidence type="ECO:0000259" key="8">
    <source>
        <dbReference type="PROSITE" id="PS51831"/>
    </source>
</evidence>
<dbReference type="InterPro" id="IPR002912">
    <property type="entry name" value="ACT_dom"/>
</dbReference>
<comment type="caution">
    <text evidence="10">The sequence shown here is derived from an EMBL/GenBank/DDBJ whole genome shotgun (WGS) entry which is preliminary data.</text>
</comment>
<dbReference type="PANTHER" id="PTHR21262">
    <property type="entry name" value="GUANOSINE-3',5'-BIS DIPHOSPHATE 3'-PYROPHOSPHOHYDROLASE"/>
    <property type="match status" value="1"/>
</dbReference>
<proteinExistence type="inferred from homology"/>
<dbReference type="PANTHER" id="PTHR21262:SF36">
    <property type="entry name" value="BIFUNCTIONAL (P)PPGPP SYNTHASE_HYDROLASE SPOT"/>
    <property type="match status" value="1"/>
</dbReference>
<protein>
    <recommendedName>
        <fullName evidence="2">GTP pyrophosphokinase rsh</fullName>
        <ecNumber evidence="1">2.7.6.5</ecNumber>
    </recommendedName>
    <alternativeName>
        <fullName evidence="4">(p)ppGpp synthase</fullName>
    </alternativeName>
    <alternativeName>
        <fullName evidence="3">ATP:GTP 3'-pyrophosphotransferase</fullName>
    </alternativeName>
</protein>
<evidence type="ECO:0000313" key="11">
    <source>
        <dbReference type="Proteomes" id="UP000264589"/>
    </source>
</evidence>
<dbReference type="Pfam" id="PF02824">
    <property type="entry name" value="TGS"/>
    <property type="match status" value="1"/>
</dbReference>
<dbReference type="FunFam" id="3.30.460.10:FF:000001">
    <property type="entry name" value="GTP pyrophosphokinase RelA"/>
    <property type="match status" value="1"/>
</dbReference>
<name>A0A371RGS3_9PROT</name>
<evidence type="ECO:0000256" key="5">
    <source>
        <dbReference type="ARBA" id="ARBA00048244"/>
    </source>
</evidence>
<dbReference type="Pfam" id="PF13328">
    <property type="entry name" value="HD_4"/>
    <property type="match status" value="1"/>
</dbReference>
<dbReference type="InterPro" id="IPR007685">
    <property type="entry name" value="RelA_SpoT"/>
</dbReference>
<organism evidence="10 11">
    <name type="scientific">Parvularcula marina</name>
    <dbReference type="NCBI Taxonomy" id="2292771"/>
    <lineage>
        <taxon>Bacteria</taxon>
        <taxon>Pseudomonadati</taxon>
        <taxon>Pseudomonadota</taxon>
        <taxon>Alphaproteobacteria</taxon>
        <taxon>Parvularculales</taxon>
        <taxon>Parvularculaceae</taxon>
        <taxon>Parvularcula</taxon>
    </lineage>
</organism>
<dbReference type="FunCoup" id="A0A371RGS3">
    <property type="interactions" value="521"/>
</dbReference>
<sequence>MTEEGRHQRATQVSQDKGPGADQASGRVLAQEGDLPAGQVSQGSSDILPGADETPAENRLRGNKPPDFIRQYELVDKVMEYDPEADEALLNRAYVFALQAHGEQKRSSGDPYFSHPLAVAGILTELKLDTATIATALLHDVVEDTDVTIAEIEESFGAEVARLVDGVTKISKRELAPDADGKADNFAKFLLATAKDVRVLLVKLADRLHNMRTLHYLKKQEKRERIALETMEIYAPMASRIGVQRIREELEDLSFKYLNETAYETITEGLNRLRDDAVHDVIALAQTLRTDLRNAGITAEVYSREKRAFSIWRKMHRKRNTFEELADIYAFRVLTETVDDCYRALGVIHRAFNMIPDEFDDYISTPKPNGYQSIHTAVLATAGDREGQRVEVQIRTKQMHDIAERGVAAHWKYKDATARASGDGSVDIGGAGTDTAYEWLRGVLETMVSEGSSTAALDQAKIDLYQDQVFPFTPKGRVIPLPAGATVLDFAYALHTEVGDQFSGARINGVARPARTPLRNGDVIEIIKNTNAPIPTGWDSYVVTGAAKSGIRRRIRALKSKEQQTMGERIVTSAFAARDLPFSRTGVETATNQLGFSSVSALYEAVGRMDISGKEVLEQIFPDVDLDGHDVSTTAIRYGAKVPRRAISIAGVTPGGVIRLGSCCRPLPGERIVGLRDAEEGAIIVHRIDCEILAARADEEWLDLSWSEDISEQFVAPIILTVNNKTGALGHLGTMLARYGADIVDLKLQHREVDFYDLCFDIAVRDARHLARVLTGLRASDYVVAADQRMPQEEEEEKDEH</sequence>
<feature type="region of interest" description="Disordered" evidence="7">
    <location>
        <begin position="1"/>
        <end position="65"/>
    </location>
</feature>
<accession>A0A371RGS3</accession>
<keyword evidence="11" id="KW-1185">Reference proteome</keyword>
<dbReference type="SUPFAM" id="SSF55021">
    <property type="entry name" value="ACT-like"/>
    <property type="match status" value="1"/>
</dbReference>
<evidence type="ECO:0000256" key="3">
    <source>
        <dbReference type="ARBA" id="ARBA00029754"/>
    </source>
</evidence>
<dbReference type="SUPFAM" id="SSF81301">
    <property type="entry name" value="Nucleotidyltransferase"/>
    <property type="match status" value="1"/>
</dbReference>
<dbReference type="InterPro" id="IPR045865">
    <property type="entry name" value="ACT-like_dom_sf"/>
</dbReference>
<dbReference type="GO" id="GO:0042594">
    <property type="term" value="P:response to starvation"/>
    <property type="evidence" value="ECO:0007669"/>
    <property type="project" value="TreeGrafter"/>
</dbReference>
<comment type="function">
    <text evidence="6">In eubacteria ppGpp (guanosine 3'-diphosphate 5'-diphosphate) is a mediator of the stringent response that coordinates a variety of cellular activities in response to changes in nutritional abundance.</text>
</comment>